<dbReference type="PRINTS" id="PR00160">
    <property type="entry name" value="GLUTAREDOXIN"/>
</dbReference>
<feature type="signal peptide" evidence="1">
    <location>
        <begin position="1"/>
        <end position="33"/>
    </location>
</feature>
<dbReference type="GO" id="GO:0034599">
    <property type="term" value="P:cellular response to oxidative stress"/>
    <property type="evidence" value="ECO:0007669"/>
    <property type="project" value="TreeGrafter"/>
</dbReference>
<feature type="non-terminal residue" evidence="3">
    <location>
        <position position="1"/>
    </location>
</feature>
<evidence type="ECO:0000259" key="2">
    <source>
        <dbReference type="Pfam" id="PF00462"/>
    </source>
</evidence>
<gene>
    <name evidence="3" type="ORF">PMAYCL1PPCAC_32936</name>
</gene>
<dbReference type="PANTHER" id="PTHR45694">
    <property type="entry name" value="GLUTAREDOXIN 2"/>
    <property type="match status" value="1"/>
</dbReference>
<evidence type="ECO:0000313" key="4">
    <source>
        <dbReference type="Proteomes" id="UP001328107"/>
    </source>
</evidence>
<proteinExistence type="predicted"/>
<dbReference type="InterPro" id="IPR011899">
    <property type="entry name" value="Glutaredoxin_euk/vir"/>
</dbReference>
<dbReference type="Proteomes" id="UP001328107">
    <property type="component" value="Unassembled WGS sequence"/>
</dbReference>
<sequence>QSHLSLSLPIQSSTMISSLRLLSITLLAMTALAKPVKDQYELETAIQDDINVHRVMIYSKTYCPYSRRLKALLTKYDIDDMKVIELNKEDQMSEMQDFLETLSGRRTVPQLFLNGQFVGGYDDIKSLDDEGEFEKRLMQAGAIPWRV</sequence>
<dbReference type="InterPro" id="IPR014025">
    <property type="entry name" value="Glutaredoxin_subgr"/>
</dbReference>
<dbReference type="NCBIfam" id="TIGR02180">
    <property type="entry name" value="GRX_euk"/>
    <property type="match status" value="1"/>
</dbReference>
<dbReference type="GO" id="GO:0015038">
    <property type="term" value="F:glutathione disulfide oxidoreductase activity"/>
    <property type="evidence" value="ECO:0007669"/>
    <property type="project" value="TreeGrafter"/>
</dbReference>
<evidence type="ECO:0000256" key="1">
    <source>
        <dbReference type="SAM" id="SignalP"/>
    </source>
</evidence>
<dbReference type="PANTHER" id="PTHR45694:SF18">
    <property type="entry name" value="GLUTAREDOXIN-1-RELATED"/>
    <property type="match status" value="1"/>
</dbReference>
<dbReference type="GO" id="GO:0005737">
    <property type="term" value="C:cytoplasm"/>
    <property type="evidence" value="ECO:0007669"/>
    <property type="project" value="TreeGrafter"/>
</dbReference>
<dbReference type="InterPro" id="IPR002109">
    <property type="entry name" value="Glutaredoxin"/>
</dbReference>
<dbReference type="InterPro" id="IPR036249">
    <property type="entry name" value="Thioredoxin-like_sf"/>
</dbReference>
<dbReference type="CDD" id="cd03419">
    <property type="entry name" value="GRX_GRXh_1_2_like"/>
    <property type="match status" value="1"/>
</dbReference>
<dbReference type="PROSITE" id="PS51354">
    <property type="entry name" value="GLUTAREDOXIN_2"/>
    <property type="match status" value="1"/>
</dbReference>
<reference evidence="4" key="1">
    <citation type="submission" date="2022-10" db="EMBL/GenBank/DDBJ databases">
        <title>Genome assembly of Pristionchus species.</title>
        <authorList>
            <person name="Yoshida K."/>
            <person name="Sommer R.J."/>
        </authorList>
    </citation>
    <scope>NUCLEOTIDE SEQUENCE [LARGE SCALE GENOMIC DNA]</scope>
    <source>
        <strain evidence="4">RS5460</strain>
    </source>
</reference>
<feature type="chain" id="PRO_5042923113" description="Glutaredoxin domain-containing protein" evidence="1">
    <location>
        <begin position="34"/>
        <end position="147"/>
    </location>
</feature>
<dbReference type="Gene3D" id="3.40.30.10">
    <property type="entry name" value="Glutaredoxin"/>
    <property type="match status" value="1"/>
</dbReference>
<dbReference type="Pfam" id="PF00462">
    <property type="entry name" value="Glutaredoxin"/>
    <property type="match status" value="1"/>
</dbReference>
<dbReference type="AlphaFoldDB" id="A0AAN5DGX2"/>
<feature type="domain" description="Glutaredoxin" evidence="2">
    <location>
        <begin position="55"/>
        <end position="118"/>
    </location>
</feature>
<evidence type="ECO:0000313" key="3">
    <source>
        <dbReference type="EMBL" id="GMR62741.1"/>
    </source>
</evidence>
<dbReference type="SUPFAM" id="SSF52833">
    <property type="entry name" value="Thioredoxin-like"/>
    <property type="match status" value="1"/>
</dbReference>
<comment type="caution">
    <text evidence="3">The sequence shown here is derived from an EMBL/GenBank/DDBJ whole genome shotgun (WGS) entry which is preliminary data.</text>
</comment>
<protein>
    <recommendedName>
        <fullName evidence="2">Glutaredoxin domain-containing protein</fullName>
    </recommendedName>
</protein>
<keyword evidence="4" id="KW-1185">Reference proteome</keyword>
<organism evidence="3 4">
    <name type="scientific">Pristionchus mayeri</name>
    <dbReference type="NCBI Taxonomy" id="1317129"/>
    <lineage>
        <taxon>Eukaryota</taxon>
        <taxon>Metazoa</taxon>
        <taxon>Ecdysozoa</taxon>
        <taxon>Nematoda</taxon>
        <taxon>Chromadorea</taxon>
        <taxon>Rhabditida</taxon>
        <taxon>Rhabditina</taxon>
        <taxon>Diplogasteromorpha</taxon>
        <taxon>Diplogasteroidea</taxon>
        <taxon>Neodiplogasteridae</taxon>
        <taxon>Pristionchus</taxon>
    </lineage>
</organism>
<keyword evidence="1" id="KW-0732">Signal</keyword>
<accession>A0AAN5DGX2</accession>
<dbReference type="EMBL" id="BTRK01000006">
    <property type="protein sequence ID" value="GMR62741.1"/>
    <property type="molecule type" value="Genomic_DNA"/>
</dbReference>
<name>A0AAN5DGX2_9BILA</name>